<dbReference type="Pfam" id="PF00386">
    <property type="entry name" value="C1q"/>
    <property type="match status" value="1"/>
</dbReference>
<dbReference type="PANTHER" id="PTHR22923">
    <property type="entry name" value="CEREBELLIN-RELATED"/>
    <property type="match status" value="1"/>
</dbReference>
<dbReference type="PRINTS" id="PR00007">
    <property type="entry name" value="COMPLEMNTC1Q"/>
</dbReference>
<dbReference type="Proteomes" id="UP001164746">
    <property type="component" value="Chromosome 4"/>
</dbReference>
<feature type="domain" description="C1q" evidence="4">
    <location>
        <begin position="42"/>
        <end position="174"/>
    </location>
</feature>
<dbReference type="SMART" id="SM00110">
    <property type="entry name" value="C1Q"/>
    <property type="match status" value="1"/>
</dbReference>
<evidence type="ECO:0000256" key="2">
    <source>
        <dbReference type="ARBA" id="ARBA00022525"/>
    </source>
</evidence>
<dbReference type="EMBL" id="CP111015">
    <property type="protein sequence ID" value="WAR03637.1"/>
    <property type="molecule type" value="Genomic_DNA"/>
</dbReference>
<organism evidence="5 6">
    <name type="scientific">Mya arenaria</name>
    <name type="common">Soft-shell clam</name>
    <dbReference type="NCBI Taxonomy" id="6604"/>
    <lineage>
        <taxon>Eukaryota</taxon>
        <taxon>Metazoa</taxon>
        <taxon>Spiralia</taxon>
        <taxon>Lophotrochozoa</taxon>
        <taxon>Mollusca</taxon>
        <taxon>Bivalvia</taxon>
        <taxon>Autobranchia</taxon>
        <taxon>Heteroconchia</taxon>
        <taxon>Euheterodonta</taxon>
        <taxon>Imparidentia</taxon>
        <taxon>Neoheterodontei</taxon>
        <taxon>Myida</taxon>
        <taxon>Myoidea</taxon>
        <taxon>Myidae</taxon>
        <taxon>Mya</taxon>
    </lineage>
</organism>
<dbReference type="InterPro" id="IPR001073">
    <property type="entry name" value="C1q_dom"/>
</dbReference>
<dbReference type="InterPro" id="IPR050822">
    <property type="entry name" value="Cerebellin_Synaptic_Org"/>
</dbReference>
<evidence type="ECO:0000313" key="5">
    <source>
        <dbReference type="EMBL" id="WAR03637.1"/>
    </source>
</evidence>
<evidence type="ECO:0000259" key="4">
    <source>
        <dbReference type="PROSITE" id="PS50871"/>
    </source>
</evidence>
<gene>
    <name evidence="5" type="ORF">MAR_010195</name>
</gene>
<dbReference type="InterPro" id="IPR008983">
    <property type="entry name" value="Tumour_necrosis_fac-like_dom"/>
</dbReference>
<keyword evidence="6" id="KW-1185">Reference proteome</keyword>
<dbReference type="SUPFAM" id="SSF49842">
    <property type="entry name" value="TNF-like"/>
    <property type="match status" value="1"/>
</dbReference>
<comment type="subcellular location">
    <subcellularLocation>
        <location evidence="1">Secreted</location>
    </subcellularLocation>
</comment>
<evidence type="ECO:0000256" key="3">
    <source>
        <dbReference type="ARBA" id="ARBA00022729"/>
    </source>
</evidence>
<dbReference type="Gene3D" id="2.60.120.40">
    <property type="match status" value="1"/>
</dbReference>
<evidence type="ECO:0000256" key="1">
    <source>
        <dbReference type="ARBA" id="ARBA00004613"/>
    </source>
</evidence>
<protein>
    <submittedName>
        <fullName evidence="5">C1QL4-like protein</fullName>
    </submittedName>
</protein>
<keyword evidence="2" id="KW-0964">Secreted</keyword>
<proteinExistence type="predicted"/>
<accession>A0ABY7E0W8</accession>
<name>A0ABY7E0W8_MYAAR</name>
<evidence type="ECO:0000313" key="6">
    <source>
        <dbReference type="Proteomes" id="UP001164746"/>
    </source>
</evidence>
<dbReference type="PANTHER" id="PTHR22923:SF116">
    <property type="entry name" value="C1Q DOMAIN-CONTAINING PROTEIN"/>
    <property type="match status" value="1"/>
</dbReference>
<reference evidence="5" key="1">
    <citation type="submission" date="2022-11" db="EMBL/GenBank/DDBJ databases">
        <title>Centuries of genome instability and evolution in soft-shell clam transmissible cancer (bioRxiv).</title>
        <authorList>
            <person name="Hart S.F.M."/>
            <person name="Yonemitsu M.A."/>
            <person name="Giersch R.M."/>
            <person name="Beal B.F."/>
            <person name="Arriagada G."/>
            <person name="Davis B.W."/>
            <person name="Ostrander E.A."/>
            <person name="Goff S.P."/>
            <person name="Metzger M.J."/>
        </authorList>
    </citation>
    <scope>NUCLEOTIDE SEQUENCE</scope>
    <source>
        <strain evidence="5">MELC-2E11</strain>
        <tissue evidence="5">Siphon/mantle</tissue>
    </source>
</reference>
<dbReference type="PROSITE" id="PS50871">
    <property type="entry name" value="C1Q"/>
    <property type="match status" value="1"/>
</dbReference>
<keyword evidence="3" id="KW-0732">Signal</keyword>
<sequence>MLEENKYDAETFFELRVEKVAKIEKLKAQQQELSDALQGLQRGQPRTAFTATMSADKSGIPNHTTIVFDVVITNKGGAYSPSNGIFTSKTAGVYVFSWVTTNKNRTWMNTELMLNGEKKGTAMSDSGDINDYSVAANTVSLELQVGDQVWVRAGTWHNGKLAGEWRTTFTGWQL</sequence>